<dbReference type="Gene3D" id="1.20.58.320">
    <property type="entry name" value="TPR-like"/>
    <property type="match status" value="1"/>
</dbReference>
<name>A0A1I4BNX5_9RHOB</name>
<dbReference type="InterPro" id="IPR011990">
    <property type="entry name" value="TPR-like_helical_dom_sf"/>
</dbReference>
<dbReference type="Proteomes" id="UP000199550">
    <property type="component" value="Unassembled WGS sequence"/>
</dbReference>
<reference evidence="1 2" key="1">
    <citation type="submission" date="2016-10" db="EMBL/GenBank/DDBJ databases">
        <authorList>
            <person name="de Groot N.N."/>
        </authorList>
    </citation>
    <scope>NUCLEOTIDE SEQUENCE [LARGE SCALE GENOMIC DNA]</scope>
    <source>
        <strain evidence="1 2">DSM 16199</strain>
    </source>
</reference>
<dbReference type="RefSeq" id="WP_090184020.1">
    <property type="nucleotide sequence ID" value="NZ_FOTF01000001.1"/>
</dbReference>
<protein>
    <submittedName>
        <fullName evidence="1">Uncharacterized conserved protein, DUF924 family</fullName>
    </submittedName>
</protein>
<proteinExistence type="predicted"/>
<dbReference type="SUPFAM" id="SSF48452">
    <property type="entry name" value="TPR-like"/>
    <property type="match status" value="1"/>
</dbReference>
<keyword evidence="2" id="KW-1185">Reference proteome</keyword>
<evidence type="ECO:0000313" key="2">
    <source>
        <dbReference type="Proteomes" id="UP000199550"/>
    </source>
</evidence>
<evidence type="ECO:0000313" key="1">
    <source>
        <dbReference type="EMBL" id="SFK70544.1"/>
    </source>
</evidence>
<dbReference type="EMBL" id="FOTF01000001">
    <property type="protein sequence ID" value="SFK70544.1"/>
    <property type="molecule type" value="Genomic_DNA"/>
</dbReference>
<dbReference type="Gene3D" id="1.25.40.10">
    <property type="entry name" value="Tetratricopeptide repeat domain"/>
    <property type="match status" value="1"/>
</dbReference>
<accession>A0A1I4BNX5</accession>
<sequence>MKTAQDVLAFWLDECGPADWYRQDDALDARIRDQFLATWNRAADGHLGLWLTCPSETLAYIILTDQFPRNMFRGQGDAFATDAVARAAAKMAIDRDWDMQIDAPARQFFYLPLMHSENLTDQDCAVRLFHTRMPDAGGSNLTHARAHRAIIRDFGRFPYRNDALDRATTAAEAQFLSGGGYGAALRQLQAADA</sequence>
<gene>
    <name evidence="1" type="ORF">SAMN04488004_10181</name>
</gene>
<dbReference type="OrthoDB" id="7593450at2"/>
<dbReference type="STRING" id="195913.SAMN04488004_10181"/>
<organism evidence="1 2">
    <name type="scientific">Loktanella salsilacus</name>
    <dbReference type="NCBI Taxonomy" id="195913"/>
    <lineage>
        <taxon>Bacteria</taxon>
        <taxon>Pseudomonadati</taxon>
        <taxon>Pseudomonadota</taxon>
        <taxon>Alphaproteobacteria</taxon>
        <taxon>Rhodobacterales</taxon>
        <taxon>Roseobacteraceae</taxon>
        <taxon>Loktanella</taxon>
    </lineage>
</organism>
<dbReference type="Pfam" id="PF06041">
    <property type="entry name" value="DUF924"/>
    <property type="match status" value="1"/>
</dbReference>
<dbReference type="AlphaFoldDB" id="A0A1I4BNX5"/>
<dbReference type="InterPro" id="IPR010323">
    <property type="entry name" value="DUF924"/>
</dbReference>